<dbReference type="Proteomes" id="UP000194737">
    <property type="component" value="Unassembled WGS sequence"/>
</dbReference>
<reference evidence="4 7" key="1">
    <citation type="submission" date="2015-06" db="EMBL/GenBank/DDBJ databases">
        <title>The Genome Sequence of Enterococcus faecium 131EA1.</title>
        <authorList>
            <consortium name="The Broad Institute Genomics Platform"/>
            <consortium name="The Broad Institute Genome Sequencing Center for Infectious Disease"/>
            <person name="Earl A.M."/>
            <person name="Van Tyne D."/>
            <person name="Lebreton F."/>
            <person name="Saavedra J.T."/>
            <person name="Gilmore M.S."/>
            <person name="Manson Mcguire A."/>
            <person name="Clock S."/>
            <person name="Crupain M."/>
            <person name="Rangan U."/>
            <person name="Young S."/>
            <person name="Abouelleil A."/>
            <person name="Cao P."/>
            <person name="Chapman S.B."/>
            <person name="Griggs A."/>
            <person name="Priest M."/>
            <person name="Shea T."/>
            <person name="Wortman J."/>
            <person name="Nusbaum C."/>
            <person name="Birren B."/>
        </authorList>
    </citation>
    <scope>NUCLEOTIDE SEQUENCE [LARGE SCALE GENOMIC DNA]</scope>
    <source>
        <strain evidence="4 7">131EA1</strain>
    </source>
</reference>
<dbReference type="EMBL" id="MVGJ01000029">
    <property type="protein sequence ID" value="OOL82978.1"/>
    <property type="molecule type" value="Genomic_DNA"/>
</dbReference>
<evidence type="ECO:0000313" key="4">
    <source>
        <dbReference type="EMBL" id="RBS35008.1"/>
    </source>
</evidence>
<dbReference type="EMBL" id="LEQJ01000002">
    <property type="protein sequence ID" value="RBS35008.1"/>
    <property type="molecule type" value="Genomic_DNA"/>
</dbReference>
<dbReference type="Proteomes" id="UP000253144">
    <property type="component" value="Unassembled WGS sequence"/>
</dbReference>
<reference evidence="3 6" key="3">
    <citation type="submission" date="2017-05" db="EMBL/GenBank/DDBJ databases">
        <title>The Genome Sequence of Enterococcus faecium 6F2_DIV0138.</title>
        <authorList>
            <consortium name="The Broad Institute Genomics Platform"/>
            <consortium name="The Broad Institute Genomic Center for Infectious Diseases"/>
            <person name="Earl A."/>
            <person name="Manson A."/>
            <person name="Schwartman J."/>
            <person name="Gilmore M."/>
            <person name="Abouelleil A."/>
            <person name="Cao P."/>
            <person name="Chapman S."/>
            <person name="Cusick C."/>
            <person name="Shea T."/>
            <person name="Young S."/>
            <person name="Neafsey D."/>
            <person name="Nusbaum C."/>
            <person name="Birren B."/>
        </authorList>
    </citation>
    <scope>NUCLEOTIDE SEQUENCE [LARGE SCALE GENOMIC DNA]</scope>
    <source>
        <strain evidence="3 6">6F2_DIV0138</strain>
    </source>
</reference>
<protein>
    <submittedName>
        <fullName evidence="2">Uncharacterized protein</fullName>
    </submittedName>
</protein>
<evidence type="ECO:0000313" key="5">
    <source>
        <dbReference type="Proteomes" id="UP000191171"/>
    </source>
</evidence>
<feature type="compositionally biased region" description="Polar residues" evidence="1">
    <location>
        <begin position="37"/>
        <end position="54"/>
    </location>
</feature>
<gene>
    <name evidence="3" type="ORF">A5804_000951</name>
    <name evidence="2" type="ORF">B1P95_06335</name>
    <name evidence="4" type="ORF">EB12_00436</name>
</gene>
<proteinExistence type="predicted"/>
<organism evidence="2 5">
    <name type="scientific">Enterococcus faecium</name>
    <name type="common">Streptococcus faecium</name>
    <dbReference type="NCBI Taxonomy" id="1352"/>
    <lineage>
        <taxon>Bacteria</taxon>
        <taxon>Bacillati</taxon>
        <taxon>Bacillota</taxon>
        <taxon>Bacilli</taxon>
        <taxon>Lactobacillales</taxon>
        <taxon>Enterococcaceae</taxon>
        <taxon>Enterococcus</taxon>
    </lineage>
</organism>
<evidence type="ECO:0000313" key="6">
    <source>
        <dbReference type="Proteomes" id="UP000194737"/>
    </source>
</evidence>
<sequence length="54" mass="6059">MSKKEKLISLIVLVCLVLLVTVIGYQKYHENIRPTKESSPASTVETEPISSQKE</sequence>
<dbReference type="RefSeq" id="WP_002299526.1">
    <property type="nucleotide sequence ID" value="NZ_CAKMCF010000016.1"/>
</dbReference>
<evidence type="ECO:0000313" key="7">
    <source>
        <dbReference type="Proteomes" id="UP000253144"/>
    </source>
</evidence>
<comment type="caution">
    <text evidence="2">The sequence shown here is derived from an EMBL/GenBank/DDBJ whole genome shotgun (WGS) entry which is preliminary data.</text>
</comment>
<evidence type="ECO:0000313" key="2">
    <source>
        <dbReference type="EMBL" id="OOL82978.1"/>
    </source>
</evidence>
<dbReference type="Proteomes" id="UP000191171">
    <property type="component" value="Unassembled WGS sequence"/>
</dbReference>
<accession>A0A1A7SVZ4</accession>
<name>A0A1A7SVZ4_ENTFC</name>
<evidence type="ECO:0000313" key="3">
    <source>
        <dbReference type="EMBL" id="OTN99461.1"/>
    </source>
</evidence>
<evidence type="ECO:0000256" key="1">
    <source>
        <dbReference type="SAM" id="MobiDB-lite"/>
    </source>
</evidence>
<dbReference type="AlphaFoldDB" id="A0A1A7SVZ4"/>
<feature type="region of interest" description="Disordered" evidence="1">
    <location>
        <begin position="34"/>
        <end position="54"/>
    </location>
</feature>
<reference evidence="2 5" key="2">
    <citation type="submission" date="2017-02" db="EMBL/GenBank/DDBJ databases">
        <title>Clonality and virulence of isolates of VRE in Hematopoietic Stem Cell Transplanted (HSCT) patients.</title>
        <authorList>
            <person name="Marchi A.P."/>
            <person name="Martins R.C."/>
            <person name="Marie S.K."/>
            <person name="Levin A.S."/>
            <person name="Costa S.F."/>
        </authorList>
    </citation>
    <scope>NUCLEOTIDE SEQUENCE [LARGE SCALE GENOMIC DNA]</scope>
    <source>
        <strain evidence="2 5">LIM1759</strain>
    </source>
</reference>
<dbReference type="EMBL" id="NGLB01000001">
    <property type="protein sequence ID" value="OTN99461.1"/>
    <property type="molecule type" value="Genomic_DNA"/>
</dbReference>